<keyword evidence="10" id="KW-1185">Reference proteome</keyword>
<dbReference type="InterPro" id="IPR020843">
    <property type="entry name" value="ER"/>
</dbReference>
<dbReference type="PANTHER" id="PTHR43350:SF21">
    <property type="entry name" value="S-NITROSOMYCOTHIOL REDUCTASE MSCR"/>
    <property type="match status" value="1"/>
</dbReference>
<keyword evidence="3 6" id="KW-0479">Metal-binding</keyword>
<dbReference type="InterPro" id="IPR013154">
    <property type="entry name" value="ADH-like_N"/>
</dbReference>
<comment type="cofactor">
    <cofactor evidence="1 6">
        <name>Zn(2+)</name>
        <dbReference type="ChEBI" id="CHEBI:29105"/>
    </cofactor>
</comment>
<evidence type="ECO:0000256" key="6">
    <source>
        <dbReference type="RuleBase" id="RU361277"/>
    </source>
</evidence>
<evidence type="ECO:0000256" key="1">
    <source>
        <dbReference type="ARBA" id="ARBA00001947"/>
    </source>
</evidence>
<organism evidence="9 10">
    <name type="scientific">Frondihabitans sucicola</name>
    <dbReference type="NCBI Taxonomy" id="1268041"/>
    <lineage>
        <taxon>Bacteria</taxon>
        <taxon>Bacillati</taxon>
        <taxon>Actinomycetota</taxon>
        <taxon>Actinomycetes</taxon>
        <taxon>Micrococcales</taxon>
        <taxon>Microbacteriaceae</taxon>
        <taxon>Frondihabitans</taxon>
    </lineage>
</organism>
<evidence type="ECO:0000256" key="4">
    <source>
        <dbReference type="ARBA" id="ARBA00022833"/>
    </source>
</evidence>
<dbReference type="InterPro" id="IPR011032">
    <property type="entry name" value="GroES-like_sf"/>
</dbReference>
<sequence>MLERNDAEKPFAGSHPLTLSRLELDDPGPGEILVRIEAAGVCHSDLSVVDGNRLRPVPMLLGHEAAGIVEELGAGVDALAVGDRVVMTFLPRCGECEHCRTDGRLPCSVGSAANNEGSLVGGGTRLHRDGAPVHHHLGVSAFATHAVVSTTSVVRVDPDVPADVAALLGCAVLTGGGAVLNAGRPAPADDVLVVGLGGVGMAAVLVARATGHRVIGVDALPSKLSLALDLGADAVYTPDEALEKVVRAPVVIEAAGHPAAFETAFKLTAAGGITVTVGLPRPDARSSIAPLTLTAEARTIVGSYLGSSVPARDIPTYVDLWRQGRLPVEKLVSARIGLDGLNEAMDALASGEALRQLIVFPRPRPPEPVKSDIAPVRGRKRCAGPRGPATDQLEPHASNERNHPWQSNESPSSPAEAAASAPPSAGSSRRTAWPSPCSTSTRRTPRRPPPRSPRPADGPSA</sequence>
<proteinExistence type="inferred from homology"/>
<protein>
    <submittedName>
        <fullName evidence="9">Alcohol dehydrogenase</fullName>
    </submittedName>
</protein>
<dbReference type="PANTHER" id="PTHR43350">
    <property type="entry name" value="NAD-DEPENDENT ALCOHOL DEHYDROGENASE"/>
    <property type="match status" value="1"/>
</dbReference>
<dbReference type="PROSITE" id="PS00059">
    <property type="entry name" value="ADH_ZINC"/>
    <property type="match status" value="1"/>
</dbReference>
<evidence type="ECO:0000256" key="5">
    <source>
        <dbReference type="ARBA" id="ARBA00023002"/>
    </source>
</evidence>
<comment type="similarity">
    <text evidence="2 6">Belongs to the zinc-containing alcohol dehydrogenase family.</text>
</comment>
<dbReference type="EMBL" id="AP027732">
    <property type="protein sequence ID" value="BDZ50348.1"/>
    <property type="molecule type" value="Genomic_DNA"/>
</dbReference>
<evidence type="ECO:0000256" key="3">
    <source>
        <dbReference type="ARBA" id="ARBA00022723"/>
    </source>
</evidence>
<dbReference type="Gene3D" id="3.90.180.10">
    <property type="entry name" value="Medium-chain alcohol dehydrogenases, catalytic domain"/>
    <property type="match status" value="1"/>
</dbReference>
<reference evidence="10" key="1">
    <citation type="journal article" date="2019" name="Int. J. Syst. Evol. Microbiol.">
        <title>The Global Catalogue of Microorganisms (GCM) 10K type strain sequencing project: providing services to taxonomists for standard genome sequencing and annotation.</title>
        <authorList>
            <consortium name="The Broad Institute Genomics Platform"/>
            <consortium name="The Broad Institute Genome Sequencing Center for Infectious Disease"/>
            <person name="Wu L."/>
            <person name="Ma J."/>
        </authorList>
    </citation>
    <scope>NUCLEOTIDE SEQUENCE [LARGE SCALE GENOMIC DNA]</scope>
    <source>
        <strain evidence="10">NBRC 108728</strain>
    </source>
</reference>
<dbReference type="Proteomes" id="UP001321486">
    <property type="component" value="Chromosome"/>
</dbReference>
<feature type="compositionally biased region" description="Low complexity" evidence="7">
    <location>
        <begin position="409"/>
        <end position="442"/>
    </location>
</feature>
<evidence type="ECO:0000256" key="7">
    <source>
        <dbReference type="SAM" id="MobiDB-lite"/>
    </source>
</evidence>
<accession>A0ABN6Y3N3</accession>
<evidence type="ECO:0000256" key="2">
    <source>
        <dbReference type="ARBA" id="ARBA00008072"/>
    </source>
</evidence>
<keyword evidence="5" id="KW-0560">Oxidoreductase</keyword>
<dbReference type="SUPFAM" id="SSF51735">
    <property type="entry name" value="NAD(P)-binding Rossmann-fold domains"/>
    <property type="match status" value="1"/>
</dbReference>
<evidence type="ECO:0000259" key="8">
    <source>
        <dbReference type="SMART" id="SM00829"/>
    </source>
</evidence>
<dbReference type="InterPro" id="IPR002328">
    <property type="entry name" value="ADH_Zn_CS"/>
</dbReference>
<feature type="region of interest" description="Disordered" evidence="7">
    <location>
        <begin position="362"/>
        <end position="461"/>
    </location>
</feature>
<evidence type="ECO:0000313" key="9">
    <source>
        <dbReference type="EMBL" id="BDZ50348.1"/>
    </source>
</evidence>
<dbReference type="SMART" id="SM00829">
    <property type="entry name" value="PKS_ER"/>
    <property type="match status" value="1"/>
</dbReference>
<gene>
    <name evidence="9" type="ORF">GCM10025867_25890</name>
</gene>
<dbReference type="InterPro" id="IPR013149">
    <property type="entry name" value="ADH-like_C"/>
</dbReference>
<dbReference type="Gene3D" id="3.40.50.720">
    <property type="entry name" value="NAD(P)-binding Rossmann-like Domain"/>
    <property type="match status" value="1"/>
</dbReference>
<name>A0ABN6Y3N3_9MICO</name>
<evidence type="ECO:0000313" key="10">
    <source>
        <dbReference type="Proteomes" id="UP001321486"/>
    </source>
</evidence>
<dbReference type="Pfam" id="PF00107">
    <property type="entry name" value="ADH_zinc_N"/>
    <property type="match status" value="1"/>
</dbReference>
<feature type="compositionally biased region" description="Basic and acidic residues" evidence="7">
    <location>
        <begin position="393"/>
        <end position="403"/>
    </location>
</feature>
<feature type="domain" description="Enoyl reductase (ER)" evidence="8">
    <location>
        <begin position="13"/>
        <end position="359"/>
    </location>
</feature>
<dbReference type="SUPFAM" id="SSF50129">
    <property type="entry name" value="GroES-like"/>
    <property type="match status" value="2"/>
</dbReference>
<dbReference type="Pfam" id="PF08240">
    <property type="entry name" value="ADH_N"/>
    <property type="match status" value="1"/>
</dbReference>
<keyword evidence="4 6" id="KW-0862">Zinc</keyword>
<dbReference type="InterPro" id="IPR036291">
    <property type="entry name" value="NAD(P)-bd_dom_sf"/>
</dbReference>